<dbReference type="NCBIfam" id="TIGR00464">
    <property type="entry name" value="gltX_bact"/>
    <property type="match status" value="1"/>
</dbReference>
<dbReference type="PANTHER" id="PTHR43311">
    <property type="entry name" value="GLUTAMATE--TRNA LIGASE"/>
    <property type="match status" value="1"/>
</dbReference>
<evidence type="ECO:0000256" key="9">
    <source>
        <dbReference type="ARBA" id="ARBA00023146"/>
    </source>
</evidence>
<gene>
    <name evidence="10" type="primary">gltX</name>
    <name evidence="13" type="ORF">UX22_C0012G0012</name>
</gene>
<dbReference type="GO" id="GO:0005524">
    <property type="term" value="F:ATP binding"/>
    <property type="evidence" value="ECO:0007669"/>
    <property type="project" value="UniProtKB-UniRule"/>
</dbReference>
<evidence type="ECO:0000313" key="13">
    <source>
        <dbReference type="EMBL" id="KKU15093.1"/>
    </source>
</evidence>
<comment type="subcellular location">
    <subcellularLocation>
        <location evidence="1 10">Cytoplasm</location>
    </subcellularLocation>
</comment>
<dbReference type="InterPro" id="IPR045462">
    <property type="entry name" value="aa-tRNA-synth_I_cd-bd"/>
</dbReference>
<name>A0A0G1QBL7_9BACT</name>
<dbReference type="SUPFAM" id="SSF52374">
    <property type="entry name" value="Nucleotidylyl transferase"/>
    <property type="match status" value="1"/>
</dbReference>
<protein>
    <recommendedName>
        <fullName evidence="10">Glutamate--tRNA ligase</fullName>
        <ecNumber evidence="10">6.1.1.17</ecNumber>
    </recommendedName>
    <alternativeName>
        <fullName evidence="10">Glutamyl-tRNA synthetase</fullName>
        <shortName evidence="10">GluRS</shortName>
    </alternativeName>
</protein>
<evidence type="ECO:0000256" key="8">
    <source>
        <dbReference type="ARBA" id="ARBA00022917"/>
    </source>
</evidence>
<accession>A0A0G1QBL7</accession>
<dbReference type="FunFam" id="3.40.50.620:FF:000007">
    <property type="entry name" value="Glutamate--tRNA ligase"/>
    <property type="match status" value="1"/>
</dbReference>
<dbReference type="GO" id="GO:0005829">
    <property type="term" value="C:cytosol"/>
    <property type="evidence" value="ECO:0007669"/>
    <property type="project" value="TreeGrafter"/>
</dbReference>
<dbReference type="InterPro" id="IPR049940">
    <property type="entry name" value="GluQ/Sye"/>
</dbReference>
<evidence type="ECO:0000259" key="12">
    <source>
        <dbReference type="Pfam" id="PF19269"/>
    </source>
</evidence>
<dbReference type="GO" id="GO:0000049">
    <property type="term" value="F:tRNA binding"/>
    <property type="evidence" value="ECO:0007669"/>
    <property type="project" value="InterPro"/>
</dbReference>
<keyword evidence="4 10" id="KW-0963">Cytoplasm</keyword>
<dbReference type="Pfam" id="PF00749">
    <property type="entry name" value="tRNA-synt_1c"/>
    <property type="match status" value="1"/>
</dbReference>
<sequence>MTPEHKKNVRVRFAPSPTGPLNIGGARTAFFCWLFAKQNSGAFILRIEDTDFARSSPEYEENIKEGLIWLGLEWDEFYRQSDRLELYERYLSKLIKENFAYYCFCSPEELESEEEARLSQGLSPKYGGKCRMIPINEAERRSKTERHVIRIKTPEKEASFHDAVRGKVSFDIALMGDFIIAKGAGNPLFNFSNVVDDYEMNITHVVRGEDHISNTPRQLVIQEALGFPPLEYAHLPLILGPDKKKLSKRDLAKSVIDYRNEGYLVQAILNFIALLGWHPEEDREVFSVSDMMEEFSFSRVQKSGGVFNPTKLDWLGRHYIKKLSAEKLAEHLEPFVPKAWTADKDRFLRTADAFKERLKKLSDFKTLAGFVFELGDYEPGLLAWRKSTKESAAINLEEILPIFNSMPESDFKKETIESKMMLIAKMRGNGEVLWPLRVALSGKESSPGPFELAEMLGKEETLRRISLALRILAGSVRSTSSGLASSPQT</sequence>
<keyword evidence="7 10" id="KW-0067">ATP-binding</keyword>
<dbReference type="Gene3D" id="3.40.50.620">
    <property type="entry name" value="HUPs"/>
    <property type="match status" value="1"/>
</dbReference>
<comment type="function">
    <text evidence="10">Catalyzes the attachment of glutamate to tRNA(Glu) in a two-step reaction: glutamate is first activated by ATP to form Glu-AMP and then transferred to the acceptor end of tRNA(Glu).</text>
</comment>
<dbReference type="InterPro" id="IPR020751">
    <property type="entry name" value="aa-tRNA-synth_I_codon-bd_sub2"/>
</dbReference>
<dbReference type="GO" id="GO:0004818">
    <property type="term" value="F:glutamate-tRNA ligase activity"/>
    <property type="evidence" value="ECO:0007669"/>
    <property type="project" value="UniProtKB-UniRule"/>
</dbReference>
<reference evidence="13 14" key="1">
    <citation type="journal article" date="2015" name="Nature">
        <title>rRNA introns, odd ribosomes, and small enigmatic genomes across a large radiation of phyla.</title>
        <authorList>
            <person name="Brown C.T."/>
            <person name="Hug L.A."/>
            <person name="Thomas B.C."/>
            <person name="Sharon I."/>
            <person name="Castelle C.J."/>
            <person name="Singh A."/>
            <person name="Wilkins M.J."/>
            <person name="Williams K.H."/>
            <person name="Banfield J.F."/>
        </authorList>
    </citation>
    <scope>NUCLEOTIDE SEQUENCE [LARGE SCALE GENOMIC DNA]</scope>
</reference>
<dbReference type="AlphaFoldDB" id="A0A0G1QBL7"/>
<proteinExistence type="inferred from homology"/>
<feature type="binding site" evidence="10">
    <location>
        <position position="248"/>
    </location>
    <ligand>
        <name>ATP</name>
        <dbReference type="ChEBI" id="CHEBI:30616"/>
    </ligand>
</feature>
<dbReference type="InterPro" id="IPR000924">
    <property type="entry name" value="Glu/Gln-tRNA-synth"/>
</dbReference>
<comment type="caution">
    <text evidence="10">Lacks conserved residue(s) required for the propagation of feature annotation.</text>
</comment>
<dbReference type="InterPro" id="IPR020058">
    <property type="entry name" value="Glu/Gln-tRNA-synth_Ib_cat-dom"/>
</dbReference>
<dbReference type="EMBL" id="LCLJ01000012">
    <property type="protein sequence ID" value="KKU15093.1"/>
    <property type="molecule type" value="Genomic_DNA"/>
</dbReference>
<feature type="domain" description="Glutamyl/glutaminyl-tRNA synthetase class Ib catalytic" evidence="11">
    <location>
        <begin position="8"/>
        <end position="314"/>
    </location>
</feature>
<evidence type="ECO:0000256" key="3">
    <source>
        <dbReference type="ARBA" id="ARBA00011245"/>
    </source>
</evidence>
<evidence type="ECO:0000256" key="1">
    <source>
        <dbReference type="ARBA" id="ARBA00004496"/>
    </source>
</evidence>
<comment type="caution">
    <text evidence="13">The sequence shown here is derived from an EMBL/GenBank/DDBJ whole genome shotgun (WGS) entry which is preliminary data.</text>
</comment>
<evidence type="ECO:0000256" key="10">
    <source>
        <dbReference type="HAMAP-Rule" id="MF_00022"/>
    </source>
</evidence>
<dbReference type="GO" id="GO:0008270">
    <property type="term" value="F:zinc ion binding"/>
    <property type="evidence" value="ECO:0007669"/>
    <property type="project" value="InterPro"/>
</dbReference>
<dbReference type="InterPro" id="IPR014729">
    <property type="entry name" value="Rossmann-like_a/b/a_fold"/>
</dbReference>
<evidence type="ECO:0000256" key="2">
    <source>
        <dbReference type="ARBA" id="ARBA00007894"/>
    </source>
</evidence>
<feature type="domain" description="Aminoacyl-tRNA synthetase class I anticodon-binding" evidence="12">
    <location>
        <begin position="327"/>
        <end position="468"/>
    </location>
</feature>
<dbReference type="GO" id="GO:0006424">
    <property type="term" value="P:glutamyl-tRNA aminoacylation"/>
    <property type="evidence" value="ECO:0007669"/>
    <property type="project" value="UniProtKB-UniRule"/>
</dbReference>
<keyword evidence="8 10" id="KW-0648">Protein biosynthesis</keyword>
<keyword evidence="6 10" id="KW-0547">Nucleotide-binding</keyword>
<evidence type="ECO:0000256" key="6">
    <source>
        <dbReference type="ARBA" id="ARBA00022741"/>
    </source>
</evidence>
<evidence type="ECO:0000259" key="11">
    <source>
        <dbReference type="Pfam" id="PF00749"/>
    </source>
</evidence>
<organism evidence="13 14">
    <name type="scientific">Candidatus Jorgensenbacteria bacterium GW2011_GWA2_45_9</name>
    <dbReference type="NCBI Taxonomy" id="1618663"/>
    <lineage>
        <taxon>Bacteria</taxon>
        <taxon>Candidatus Joergenseniibacteriota</taxon>
    </lineage>
</organism>
<dbReference type="InterPro" id="IPR004527">
    <property type="entry name" value="Glu-tRNA-ligase_bac/mito"/>
</dbReference>
<dbReference type="PATRIC" id="fig|1618663.3.peg.367"/>
<evidence type="ECO:0000256" key="7">
    <source>
        <dbReference type="ARBA" id="ARBA00022840"/>
    </source>
</evidence>
<keyword evidence="9 10" id="KW-0030">Aminoacyl-tRNA synthetase</keyword>
<dbReference type="HAMAP" id="MF_00022">
    <property type="entry name" value="Glu_tRNA_synth_type1"/>
    <property type="match status" value="1"/>
</dbReference>
<dbReference type="PANTHER" id="PTHR43311:SF2">
    <property type="entry name" value="GLUTAMATE--TRNA LIGASE, MITOCHONDRIAL-RELATED"/>
    <property type="match status" value="1"/>
</dbReference>
<comment type="catalytic activity">
    <reaction evidence="10">
        <text>tRNA(Glu) + L-glutamate + ATP = L-glutamyl-tRNA(Glu) + AMP + diphosphate</text>
        <dbReference type="Rhea" id="RHEA:23540"/>
        <dbReference type="Rhea" id="RHEA-COMP:9663"/>
        <dbReference type="Rhea" id="RHEA-COMP:9680"/>
        <dbReference type="ChEBI" id="CHEBI:29985"/>
        <dbReference type="ChEBI" id="CHEBI:30616"/>
        <dbReference type="ChEBI" id="CHEBI:33019"/>
        <dbReference type="ChEBI" id="CHEBI:78442"/>
        <dbReference type="ChEBI" id="CHEBI:78520"/>
        <dbReference type="ChEBI" id="CHEBI:456215"/>
        <dbReference type="EC" id="6.1.1.17"/>
    </reaction>
</comment>
<dbReference type="InterPro" id="IPR033910">
    <property type="entry name" value="GluRS_core"/>
</dbReference>
<dbReference type="EC" id="6.1.1.17" evidence="10"/>
<comment type="similarity">
    <text evidence="2 10">Belongs to the class-I aminoacyl-tRNA synthetase family. Glutamate--tRNA ligase type 1 subfamily.</text>
</comment>
<keyword evidence="5 10" id="KW-0436">Ligase</keyword>
<dbReference type="PRINTS" id="PR00987">
    <property type="entry name" value="TRNASYNTHGLU"/>
</dbReference>
<dbReference type="Gene3D" id="1.10.10.350">
    <property type="match status" value="1"/>
</dbReference>
<dbReference type="CDD" id="cd00808">
    <property type="entry name" value="GluRS_core"/>
    <property type="match status" value="1"/>
</dbReference>
<feature type="short sequence motif" description="'KMSKS' region" evidence="10">
    <location>
        <begin position="245"/>
        <end position="249"/>
    </location>
</feature>
<dbReference type="Pfam" id="PF19269">
    <property type="entry name" value="Anticodon_2"/>
    <property type="match status" value="1"/>
</dbReference>
<dbReference type="InterPro" id="IPR008925">
    <property type="entry name" value="aa_tRNA-synth_I_cd-bd_sf"/>
</dbReference>
<dbReference type="Proteomes" id="UP000034727">
    <property type="component" value="Unassembled WGS sequence"/>
</dbReference>
<evidence type="ECO:0000313" key="14">
    <source>
        <dbReference type="Proteomes" id="UP000034727"/>
    </source>
</evidence>
<evidence type="ECO:0000256" key="5">
    <source>
        <dbReference type="ARBA" id="ARBA00022598"/>
    </source>
</evidence>
<comment type="subunit">
    <text evidence="3 10">Monomer.</text>
</comment>
<dbReference type="SUPFAM" id="SSF48163">
    <property type="entry name" value="An anticodon-binding domain of class I aminoacyl-tRNA synthetases"/>
    <property type="match status" value="1"/>
</dbReference>
<evidence type="ECO:0000256" key="4">
    <source>
        <dbReference type="ARBA" id="ARBA00022490"/>
    </source>
</evidence>